<evidence type="ECO:0000313" key="1">
    <source>
        <dbReference type="EMBL" id="CRZ01256.1"/>
    </source>
</evidence>
<dbReference type="EMBL" id="HACM01000814">
    <property type="protein sequence ID" value="CRZ01256.1"/>
    <property type="molecule type" value="Transcribed_RNA"/>
</dbReference>
<organism evidence="1">
    <name type="scientific">Spongospora subterranea</name>
    <dbReference type="NCBI Taxonomy" id="70186"/>
    <lineage>
        <taxon>Eukaryota</taxon>
        <taxon>Sar</taxon>
        <taxon>Rhizaria</taxon>
        <taxon>Endomyxa</taxon>
        <taxon>Phytomyxea</taxon>
        <taxon>Plasmodiophorida</taxon>
        <taxon>Plasmodiophoridae</taxon>
        <taxon>Spongospora</taxon>
    </lineage>
</organism>
<protein>
    <submittedName>
        <fullName evidence="1">Uncharacterized protein</fullName>
    </submittedName>
</protein>
<dbReference type="AlphaFoldDB" id="A0A0H5QIX7"/>
<reference evidence="1" key="1">
    <citation type="submission" date="2015-04" db="EMBL/GenBank/DDBJ databases">
        <title>The genome sequence of the plant pathogenic Rhizarian Plasmodiophora brassicae reveals insights in its biotrophic life cycle and the origin of chitin synthesis.</title>
        <authorList>
            <person name="Schwelm A."/>
            <person name="Fogelqvist J."/>
            <person name="Knaust A."/>
            <person name="Julke S."/>
            <person name="Lilja T."/>
            <person name="Dhandapani V."/>
            <person name="Bonilla-Rosso G."/>
            <person name="Karlsson M."/>
            <person name="Shevchenko A."/>
            <person name="Choi S.R."/>
            <person name="Kim H.G."/>
            <person name="Park J.Y."/>
            <person name="Lim Y.P."/>
            <person name="Ludwig-Muller J."/>
            <person name="Dixelius C."/>
        </authorList>
    </citation>
    <scope>NUCLEOTIDE SEQUENCE</scope>
    <source>
        <tissue evidence="1">Potato root galls</tissue>
    </source>
</reference>
<proteinExistence type="predicted"/>
<accession>A0A0H5QIX7</accession>
<sequence length="107" mass="11933">MITVIMQNNMILRNPVDVWTAKYVRDCPPFLSIIKYNNVIDLKRADASRIGKSSQASGRDQPCHQVVLFDLSVETAQAHIRPIGSHLGIRNPVWKSSPSAKHHSDGS</sequence>
<name>A0A0H5QIX7_9EUKA</name>